<dbReference type="Proteomes" id="UP001498421">
    <property type="component" value="Unassembled WGS sequence"/>
</dbReference>
<name>A0ABR1HX42_9HYPO</name>
<reference evidence="2 3" key="1">
    <citation type="journal article" date="2025" name="Microbiol. Resour. Announc.">
        <title>Draft genome sequences for Neonectria magnoliae and Neonectria punicea, canker pathogens of Liriodendron tulipifera and Acer saccharum in West Virginia.</title>
        <authorList>
            <person name="Petronek H.M."/>
            <person name="Kasson M.T."/>
            <person name="Metheny A.M."/>
            <person name="Stauder C.M."/>
            <person name="Lovett B."/>
            <person name="Lynch S.C."/>
            <person name="Garnas J.R."/>
            <person name="Kasson L.R."/>
            <person name="Stajich J.E."/>
        </authorList>
    </citation>
    <scope>NUCLEOTIDE SEQUENCE [LARGE SCALE GENOMIC DNA]</scope>
    <source>
        <strain evidence="2 3">NRRL 64651</strain>
    </source>
</reference>
<proteinExistence type="predicted"/>
<organism evidence="2 3">
    <name type="scientific">Neonectria magnoliae</name>
    <dbReference type="NCBI Taxonomy" id="2732573"/>
    <lineage>
        <taxon>Eukaryota</taxon>
        <taxon>Fungi</taxon>
        <taxon>Dikarya</taxon>
        <taxon>Ascomycota</taxon>
        <taxon>Pezizomycotina</taxon>
        <taxon>Sordariomycetes</taxon>
        <taxon>Hypocreomycetidae</taxon>
        <taxon>Hypocreales</taxon>
        <taxon>Nectriaceae</taxon>
        <taxon>Neonectria</taxon>
    </lineage>
</organism>
<gene>
    <name evidence="2" type="ORF">QQZ08_007944</name>
</gene>
<evidence type="ECO:0000313" key="3">
    <source>
        <dbReference type="Proteomes" id="UP001498421"/>
    </source>
</evidence>
<protein>
    <submittedName>
        <fullName evidence="2">Uncharacterized protein</fullName>
    </submittedName>
</protein>
<comment type="caution">
    <text evidence="2">The sequence shown here is derived from an EMBL/GenBank/DDBJ whole genome shotgun (WGS) entry which is preliminary data.</text>
</comment>
<feature type="region of interest" description="Disordered" evidence="1">
    <location>
        <begin position="62"/>
        <end position="95"/>
    </location>
</feature>
<evidence type="ECO:0000313" key="2">
    <source>
        <dbReference type="EMBL" id="KAK7425621.1"/>
    </source>
</evidence>
<evidence type="ECO:0000256" key="1">
    <source>
        <dbReference type="SAM" id="MobiDB-lite"/>
    </source>
</evidence>
<keyword evidence="3" id="KW-1185">Reference proteome</keyword>
<dbReference type="EMBL" id="JAZAVK010000079">
    <property type="protein sequence ID" value="KAK7425621.1"/>
    <property type="molecule type" value="Genomic_DNA"/>
</dbReference>
<accession>A0ABR1HX42</accession>
<sequence>MAPQVSWLNVGQEVEAKSKQLNDYQSQAKGVASRAESRLTFSKEMLKQTQAKVGAEEEIWTKTREMNEKRSKKTQLVSQGELNHLTAPPMLGANS</sequence>